<dbReference type="EMBL" id="CP000246">
    <property type="protein sequence ID" value="ABG84107.1"/>
    <property type="molecule type" value="Genomic_DNA"/>
</dbReference>
<dbReference type="GO" id="GO:0140359">
    <property type="term" value="F:ABC-type transporter activity"/>
    <property type="evidence" value="ECO:0007669"/>
    <property type="project" value="InterPro"/>
</dbReference>
<dbReference type="InterPro" id="IPR029439">
    <property type="entry name" value="Wzt_C"/>
</dbReference>
<dbReference type="GO" id="GO:0005524">
    <property type="term" value="F:ATP binding"/>
    <property type="evidence" value="ECO:0007669"/>
    <property type="project" value="UniProtKB-KW"/>
</dbReference>
<dbReference type="STRING" id="195103.CPF_0267"/>
<name>A0A0H2YTM9_CLOP1</name>
<dbReference type="PaxDb" id="195103-CPF_0267"/>
<keyword evidence="2" id="KW-0813">Transport</keyword>
<organism evidence="6 7">
    <name type="scientific">Clostridium perfringens (strain ATCC 13124 / DSM 756 / JCM 1290 / NCIMB 6125 / NCTC 8237 / Type A)</name>
    <dbReference type="NCBI Taxonomy" id="195103"/>
    <lineage>
        <taxon>Bacteria</taxon>
        <taxon>Bacillati</taxon>
        <taxon>Bacillota</taxon>
        <taxon>Clostridia</taxon>
        <taxon>Eubacteriales</taxon>
        <taxon>Clostridiaceae</taxon>
        <taxon>Clostridium</taxon>
    </lineage>
</organism>
<dbReference type="Proteomes" id="UP000001823">
    <property type="component" value="Chromosome"/>
</dbReference>
<reference evidence="6 7" key="1">
    <citation type="journal article" date="2006" name="Genome Res.">
        <title>Skewed genomic variability in strains of the toxigenic bacterial pathogen, Clostridium perfringens.</title>
        <authorList>
            <person name="Myers G.S."/>
            <person name="Rasko D.A."/>
            <person name="Cheung J.K."/>
            <person name="Ravel J."/>
            <person name="Seshadri R."/>
            <person name="Deboy R.T."/>
            <person name="Ren Q."/>
            <person name="Varga J."/>
            <person name="Awad M.M."/>
            <person name="Brinkac L.M."/>
            <person name="Daugherty S.C."/>
            <person name="Haft D.H."/>
            <person name="Dodson R.J."/>
            <person name="Madupu R."/>
            <person name="Nelson W.C."/>
            <person name="Rosovitz M.J."/>
            <person name="Sullivan S.A."/>
            <person name="Khouri H."/>
            <person name="Dimitrov G.I."/>
            <person name="Watkins K.L."/>
            <person name="Mulligan S."/>
            <person name="Benton J."/>
            <person name="Radune D."/>
            <person name="Fisher D.J."/>
            <person name="Atkins H.S."/>
            <person name="Hiscox T."/>
            <person name="Jost B.H."/>
            <person name="Billington S.J."/>
            <person name="Songer J.G."/>
            <person name="McClane B.A."/>
            <person name="Titball R.W."/>
            <person name="Rood J.I."/>
            <person name="Melville S.B."/>
            <person name="Paulsen I.T."/>
        </authorList>
    </citation>
    <scope>NUCLEOTIDE SEQUENCE [LARGE SCALE GENOMIC DNA]</scope>
    <source>
        <strain evidence="7">ATCC 13124 / DSM 756 / JCM 1290 / NCIMB 6125 / NCTC 8237 / S 107 / Type A</strain>
    </source>
</reference>
<evidence type="ECO:0000256" key="2">
    <source>
        <dbReference type="ARBA" id="ARBA00022448"/>
    </source>
</evidence>
<sequence length="393" mass="44417">MEKAIEVKNLCKNYRVYDSKSSRIRNIINPFAKKEVKEFKALTDVSFHVNKGEIVGIIGNNGAGKSTLLKILTGVSFPSSGEVNVNGRVSSLLELGTGFNPELTGEENIYFNGSLMGLTQDEIDKVKDNIIEFADIGEFINQPVKSYSSGMYARLAFAVAININPDILIVDEILSVGDVGFQKKCMDKFNEFKEAGKTVLYVSHGLETVQTFCERAIWLEKGRVVDIGPSFDIVEKYYDKLMKSDDKEELETGKFVELINVEILDDKKVYKKGESIEFLVEYEVFNPSVKNAGITIEMRKAYREPCEYRNADQFIFSVNSNVDEFTIPWKKGRNKITFKIDSLDVKEGIYYLDAIFSESQNLVALETQEDVVSFEVKNEGESEGFVFLDSTWT</sequence>
<dbReference type="PROSITE" id="PS50893">
    <property type="entry name" value="ABC_TRANSPORTER_2"/>
    <property type="match status" value="1"/>
</dbReference>
<feature type="domain" description="ABC transporter" evidence="5">
    <location>
        <begin position="22"/>
        <end position="246"/>
    </location>
</feature>
<dbReference type="GeneID" id="93003399"/>
<dbReference type="InterPro" id="IPR050683">
    <property type="entry name" value="Bact_Polysacc_Export_ATP-bd"/>
</dbReference>
<dbReference type="GO" id="GO:0016020">
    <property type="term" value="C:membrane"/>
    <property type="evidence" value="ECO:0007669"/>
    <property type="project" value="InterPro"/>
</dbReference>
<dbReference type="InterPro" id="IPR015860">
    <property type="entry name" value="ABC_transpr_TagH-like"/>
</dbReference>
<dbReference type="CDD" id="cd03220">
    <property type="entry name" value="ABC_KpsT_Wzt"/>
    <property type="match status" value="1"/>
</dbReference>
<keyword evidence="4 6" id="KW-0067">ATP-binding</keyword>
<comment type="similarity">
    <text evidence="1">Belongs to the ABC transporter superfamily.</text>
</comment>
<dbReference type="InterPro" id="IPR027417">
    <property type="entry name" value="P-loop_NTPase"/>
</dbReference>
<evidence type="ECO:0000256" key="4">
    <source>
        <dbReference type="ARBA" id="ARBA00022840"/>
    </source>
</evidence>
<evidence type="ECO:0000256" key="3">
    <source>
        <dbReference type="ARBA" id="ARBA00022741"/>
    </source>
</evidence>
<dbReference type="Pfam" id="PF00005">
    <property type="entry name" value="ABC_tran"/>
    <property type="match status" value="1"/>
</dbReference>
<accession>A0A0H2YTM9</accession>
<dbReference type="AlphaFoldDB" id="A0A0H2YTM9"/>
<dbReference type="InterPro" id="IPR003439">
    <property type="entry name" value="ABC_transporter-like_ATP-bd"/>
</dbReference>
<gene>
    <name evidence="6" type="ordered locus">CPF_0267</name>
</gene>
<dbReference type="SMART" id="SM00382">
    <property type="entry name" value="AAA"/>
    <property type="match status" value="1"/>
</dbReference>
<dbReference type="InterPro" id="IPR003593">
    <property type="entry name" value="AAA+_ATPase"/>
</dbReference>
<proteinExistence type="inferred from homology"/>
<evidence type="ECO:0000256" key="1">
    <source>
        <dbReference type="ARBA" id="ARBA00005417"/>
    </source>
</evidence>
<keyword evidence="3" id="KW-0547">Nucleotide-binding</keyword>
<dbReference type="Gene3D" id="2.70.50.60">
    <property type="entry name" value="abc- transporter (atp binding component) like domain"/>
    <property type="match status" value="1"/>
</dbReference>
<dbReference type="CDD" id="cd10147">
    <property type="entry name" value="Wzt_C-like"/>
    <property type="match status" value="1"/>
</dbReference>
<evidence type="ECO:0000313" key="6">
    <source>
        <dbReference type="EMBL" id="ABG84107.1"/>
    </source>
</evidence>
<dbReference type="RefSeq" id="WP_003460432.1">
    <property type="nucleotide sequence ID" value="NC_008261.1"/>
</dbReference>
<dbReference type="Gene3D" id="3.40.50.300">
    <property type="entry name" value="P-loop containing nucleotide triphosphate hydrolases"/>
    <property type="match status" value="1"/>
</dbReference>
<evidence type="ECO:0000313" key="7">
    <source>
        <dbReference type="Proteomes" id="UP000001823"/>
    </source>
</evidence>
<dbReference type="PANTHER" id="PTHR46743">
    <property type="entry name" value="TEICHOIC ACIDS EXPORT ATP-BINDING PROTEIN TAGH"/>
    <property type="match status" value="1"/>
</dbReference>
<protein>
    <submittedName>
        <fullName evidence="6">ABC transporter, ATP-binding protein</fullName>
    </submittedName>
</protein>
<dbReference type="SUPFAM" id="SSF52540">
    <property type="entry name" value="P-loop containing nucleoside triphosphate hydrolases"/>
    <property type="match status" value="1"/>
</dbReference>
<dbReference type="eggNOG" id="COG1134">
    <property type="taxonomic scope" value="Bacteria"/>
</dbReference>
<dbReference type="KEGG" id="cpf:CPF_0267"/>
<dbReference type="GO" id="GO:0016887">
    <property type="term" value="F:ATP hydrolysis activity"/>
    <property type="evidence" value="ECO:0007669"/>
    <property type="project" value="InterPro"/>
</dbReference>
<keyword evidence="7" id="KW-1185">Reference proteome</keyword>
<dbReference type="HOGENOM" id="CLU_000604_101_1_9"/>
<evidence type="ECO:0000259" key="5">
    <source>
        <dbReference type="PROSITE" id="PS50893"/>
    </source>
</evidence>
<dbReference type="PANTHER" id="PTHR46743:SF2">
    <property type="entry name" value="TEICHOIC ACIDS EXPORT ATP-BINDING PROTEIN TAGH"/>
    <property type="match status" value="1"/>
</dbReference>